<dbReference type="AlphaFoldDB" id="A0A7C1CT67"/>
<dbReference type="PANTHER" id="PTHR38730:SF1">
    <property type="entry name" value="SLL7028 PROTEIN"/>
    <property type="match status" value="1"/>
</dbReference>
<accession>A0A7C1CT67</accession>
<gene>
    <name evidence="3" type="ORF">ENN47_03765</name>
</gene>
<dbReference type="Pfam" id="PF09967">
    <property type="entry name" value="DUF2201"/>
    <property type="match status" value="1"/>
</dbReference>
<feature type="domain" description="VWA-like" evidence="1">
    <location>
        <begin position="269"/>
        <end position="360"/>
    </location>
</feature>
<organism evidence="3">
    <name type="scientific">Mesotoga infera</name>
    <dbReference type="NCBI Taxonomy" id="1236046"/>
    <lineage>
        <taxon>Bacteria</taxon>
        <taxon>Thermotogati</taxon>
        <taxon>Thermotogota</taxon>
        <taxon>Thermotogae</taxon>
        <taxon>Kosmotogales</taxon>
        <taxon>Kosmotogaceae</taxon>
        <taxon>Mesotoga</taxon>
    </lineage>
</organism>
<dbReference type="InterPro" id="IPR018698">
    <property type="entry name" value="VWA-like_dom"/>
</dbReference>
<evidence type="ECO:0000259" key="2">
    <source>
        <dbReference type="Pfam" id="PF13203"/>
    </source>
</evidence>
<evidence type="ECO:0008006" key="4">
    <source>
        <dbReference type="Google" id="ProtNLM"/>
    </source>
</evidence>
<dbReference type="Proteomes" id="UP000886198">
    <property type="component" value="Unassembled WGS sequence"/>
</dbReference>
<evidence type="ECO:0000313" key="3">
    <source>
        <dbReference type="EMBL" id="HDP77297.1"/>
    </source>
</evidence>
<comment type="caution">
    <text evidence="3">The sequence shown here is derived from an EMBL/GenBank/DDBJ whole genome shotgun (WGS) entry which is preliminary data.</text>
</comment>
<dbReference type="EMBL" id="DSBT01000107">
    <property type="protein sequence ID" value="HDP77297.1"/>
    <property type="molecule type" value="Genomic_DNA"/>
</dbReference>
<dbReference type="PANTHER" id="PTHR38730">
    <property type="entry name" value="SLL7028 PROTEIN"/>
    <property type="match status" value="1"/>
</dbReference>
<sequence>MKSEELMERAVFELGKDSPFYNFLLLFIDRIPSPSVRTMKLRVSSRGRFQLLYNPDTLRNKPLTFSKALLKHECLHIVNGHILIPVNKSREKMLWDVSMDAAVNQFIRELDAFSLPMDSLLQEGCGTDNERFFVGPPMQYPGMTAEFYHDWGLDFMKKNKTIDLELLDSNMSRPDSHEDFGRFELPKEFVEDLLKQVISETLEKAKDGMPEGLEAVMKLVLDNPILDWRNMIRRFFGSSMQVGRYRTPMRPNRRYDDQPGWRNDYAAKLVVVVDTSGSIIEEEFNAFFSEIDEVTRVTDSRVWLVQVDETVQSVMKYGKGMWRDLKLMGRGETDLQPAVDYAQEKLRPEGLLLFTDGFTDLPTISRRALFVLPKSHNPEFVEEAKSIYGRSSVVFLK</sequence>
<feature type="domain" description="Putative metallopeptidase" evidence="2">
    <location>
        <begin position="7"/>
        <end position="120"/>
    </location>
</feature>
<protein>
    <recommendedName>
        <fullName evidence="4">VWA-like domain-containing protein</fullName>
    </recommendedName>
</protein>
<proteinExistence type="predicted"/>
<dbReference type="Pfam" id="PF13203">
    <property type="entry name" value="DUF2201_N"/>
    <property type="match status" value="1"/>
</dbReference>
<reference evidence="3" key="1">
    <citation type="journal article" date="2020" name="mSystems">
        <title>Genome- and Community-Level Interaction Insights into Carbon Utilization and Element Cycling Functions of Hydrothermarchaeota in Hydrothermal Sediment.</title>
        <authorList>
            <person name="Zhou Z."/>
            <person name="Liu Y."/>
            <person name="Xu W."/>
            <person name="Pan J."/>
            <person name="Luo Z.H."/>
            <person name="Li M."/>
        </authorList>
    </citation>
    <scope>NUCLEOTIDE SEQUENCE [LARGE SCALE GENOMIC DNA]</scope>
    <source>
        <strain evidence="3">SpSt-1179</strain>
    </source>
</reference>
<dbReference type="CDD" id="cd00198">
    <property type="entry name" value="vWFA"/>
    <property type="match status" value="1"/>
</dbReference>
<name>A0A7C1CT67_9BACT</name>
<evidence type="ECO:0000259" key="1">
    <source>
        <dbReference type="Pfam" id="PF09967"/>
    </source>
</evidence>
<dbReference type="SUPFAM" id="SSF53300">
    <property type="entry name" value="vWA-like"/>
    <property type="match status" value="1"/>
</dbReference>
<dbReference type="InterPro" id="IPR036465">
    <property type="entry name" value="vWFA_dom_sf"/>
</dbReference>
<dbReference type="InterPro" id="IPR025154">
    <property type="entry name" value="Put_metallopeptidase_dom"/>
</dbReference>